<dbReference type="GO" id="GO:0005829">
    <property type="term" value="C:cytosol"/>
    <property type="evidence" value="ECO:0007669"/>
    <property type="project" value="TreeGrafter"/>
</dbReference>
<name>A0A926Y073_9BACT</name>
<evidence type="ECO:0000313" key="4">
    <source>
        <dbReference type="Proteomes" id="UP000598820"/>
    </source>
</evidence>
<evidence type="ECO:0000313" key="3">
    <source>
        <dbReference type="EMBL" id="MBD2704183.1"/>
    </source>
</evidence>
<protein>
    <submittedName>
        <fullName evidence="3">RidA family protein</fullName>
    </submittedName>
</protein>
<reference evidence="3" key="1">
    <citation type="submission" date="2020-09" db="EMBL/GenBank/DDBJ databases">
        <authorList>
            <person name="Kim M.K."/>
        </authorList>
    </citation>
    <scope>NUCLEOTIDE SEQUENCE</scope>
    <source>
        <strain evidence="3">BT702</strain>
    </source>
</reference>
<sequence length="161" mass="17612">MNTLLSLISLSTYFLILSTSFGQQAKQIVTLSNPPTVATPRGYSHLAEIDLGTAKMVLIAGQVGLDVQGNVVGKGDPKAQFEQIFRNLQALVTAAGGKMEDLVKLTVYFRDMSHVQLFRDVRDQYVNHQHPPTSTAVEVSKLFRDDILAEVEATAIIPKGK</sequence>
<dbReference type="InterPro" id="IPR006175">
    <property type="entry name" value="YjgF/YER057c/UK114"/>
</dbReference>
<keyword evidence="2" id="KW-0732">Signal</keyword>
<gene>
    <name evidence="3" type="ORF">IC229_26300</name>
</gene>
<dbReference type="Pfam" id="PF01042">
    <property type="entry name" value="Ribonuc_L-PSP"/>
    <property type="match status" value="1"/>
</dbReference>
<organism evidence="3 4">
    <name type="scientific">Spirosoma profusum</name>
    <dbReference type="NCBI Taxonomy" id="2771354"/>
    <lineage>
        <taxon>Bacteria</taxon>
        <taxon>Pseudomonadati</taxon>
        <taxon>Bacteroidota</taxon>
        <taxon>Cytophagia</taxon>
        <taxon>Cytophagales</taxon>
        <taxon>Cytophagaceae</taxon>
        <taxon>Spirosoma</taxon>
    </lineage>
</organism>
<dbReference type="GO" id="GO:0019239">
    <property type="term" value="F:deaminase activity"/>
    <property type="evidence" value="ECO:0007669"/>
    <property type="project" value="TreeGrafter"/>
</dbReference>
<dbReference type="Proteomes" id="UP000598820">
    <property type="component" value="Unassembled WGS sequence"/>
</dbReference>
<dbReference type="SUPFAM" id="SSF55298">
    <property type="entry name" value="YjgF-like"/>
    <property type="match status" value="1"/>
</dbReference>
<dbReference type="EMBL" id="JACWZY010000029">
    <property type="protein sequence ID" value="MBD2704183.1"/>
    <property type="molecule type" value="Genomic_DNA"/>
</dbReference>
<evidence type="ECO:0000256" key="2">
    <source>
        <dbReference type="SAM" id="SignalP"/>
    </source>
</evidence>
<feature type="chain" id="PRO_5037462162" evidence="2">
    <location>
        <begin position="26"/>
        <end position="161"/>
    </location>
</feature>
<dbReference type="PANTHER" id="PTHR11803:SF58">
    <property type="entry name" value="PROTEIN HMF1-RELATED"/>
    <property type="match status" value="1"/>
</dbReference>
<dbReference type="AlphaFoldDB" id="A0A926Y073"/>
<feature type="signal peptide" evidence="2">
    <location>
        <begin position="1"/>
        <end position="25"/>
    </location>
</feature>
<dbReference type="Gene3D" id="3.30.1330.40">
    <property type="entry name" value="RutC-like"/>
    <property type="match status" value="1"/>
</dbReference>
<keyword evidence="4" id="KW-1185">Reference proteome</keyword>
<dbReference type="PANTHER" id="PTHR11803">
    <property type="entry name" value="2-IMINOBUTANOATE/2-IMINOPROPANOATE DEAMINASE RIDA"/>
    <property type="match status" value="1"/>
</dbReference>
<evidence type="ECO:0000256" key="1">
    <source>
        <dbReference type="ARBA" id="ARBA00010552"/>
    </source>
</evidence>
<dbReference type="InterPro" id="IPR035959">
    <property type="entry name" value="RutC-like_sf"/>
</dbReference>
<comment type="caution">
    <text evidence="3">The sequence shown here is derived from an EMBL/GenBank/DDBJ whole genome shotgun (WGS) entry which is preliminary data.</text>
</comment>
<proteinExistence type="inferred from homology"/>
<accession>A0A926Y073</accession>
<dbReference type="CDD" id="cd00448">
    <property type="entry name" value="YjgF_YER057c_UK114_family"/>
    <property type="match status" value="1"/>
</dbReference>
<comment type="similarity">
    <text evidence="1">Belongs to the RutC family.</text>
</comment>
<dbReference type="RefSeq" id="WP_190890549.1">
    <property type="nucleotide sequence ID" value="NZ_JACWZY010000029.1"/>
</dbReference>